<dbReference type="InterPro" id="IPR001763">
    <property type="entry name" value="Rhodanese-like_dom"/>
</dbReference>
<dbReference type="GO" id="GO:0070813">
    <property type="term" value="P:hydrogen sulfide metabolic process"/>
    <property type="evidence" value="ECO:0007669"/>
    <property type="project" value="TreeGrafter"/>
</dbReference>
<dbReference type="InterPro" id="IPR036866">
    <property type="entry name" value="RibonucZ/Hydroxyglut_hydro"/>
</dbReference>
<dbReference type="EMBL" id="GG662855">
    <property type="protein sequence ID" value="EAR87138.1"/>
    <property type="molecule type" value="Genomic_DNA"/>
</dbReference>
<dbReference type="Gene3D" id="3.60.15.10">
    <property type="entry name" value="Ribonuclease Z/Hydroxyacylglutathione hydrolase-like"/>
    <property type="match status" value="1"/>
</dbReference>
<dbReference type="SUPFAM" id="SSF56281">
    <property type="entry name" value="Metallo-hydrolase/oxidoreductase"/>
    <property type="match status" value="1"/>
</dbReference>
<keyword evidence="4" id="KW-1185">Reference proteome</keyword>
<dbReference type="SMART" id="SM00450">
    <property type="entry name" value="RHOD"/>
    <property type="match status" value="2"/>
</dbReference>
<dbReference type="PANTHER" id="PTHR43084">
    <property type="entry name" value="PERSULFIDE DIOXYGENASE ETHE1"/>
    <property type="match status" value="1"/>
</dbReference>
<keyword evidence="1" id="KW-0479">Metal-binding</keyword>
<dbReference type="OrthoDB" id="284123at2759"/>
<dbReference type="eggNOG" id="KOG0814">
    <property type="taxonomic scope" value="Eukaryota"/>
</dbReference>
<dbReference type="GO" id="GO:0050313">
    <property type="term" value="F:sulfur dioxygenase activity"/>
    <property type="evidence" value="ECO:0007669"/>
    <property type="project" value="InterPro"/>
</dbReference>
<dbReference type="AlphaFoldDB" id="Q22PH1"/>
<dbReference type="InterPro" id="IPR051682">
    <property type="entry name" value="Mito_Persulfide_Diox"/>
</dbReference>
<dbReference type="GeneID" id="7842351"/>
<name>Q22PH1_TETTS</name>
<dbReference type="STRING" id="312017.Q22PH1"/>
<dbReference type="InterPro" id="IPR036873">
    <property type="entry name" value="Rhodanese-like_dom_sf"/>
</dbReference>
<dbReference type="Gene3D" id="3.40.250.10">
    <property type="entry name" value="Rhodanese-like domain"/>
    <property type="match status" value="2"/>
</dbReference>
<dbReference type="HOGENOM" id="CLU_030571_7_1_1"/>
<dbReference type="Pfam" id="PF00753">
    <property type="entry name" value="Lactamase_B"/>
    <property type="match status" value="1"/>
</dbReference>
<dbReference type="PANTHER" id="PTHR43084:SF1">
    <property type="entry name" value="PERSULFIDE DIOXYGENASE ETHE1, MITOCHONDRIAL"/>
    <property type="match status" value="1"/>
</dbReference>
<dbReference type="CDD" id="cd00158">
    <property type="entry name" value="RHOD"/>
    <property type="match status" value="1"/>
</dbReference>
<dbReference type="SUPFAM" id="SSF52821">
    <property type="entry name" value="Rhodanese/Cell cycle control phosphatase"/>
    <property type="match status" value="2"/>
</dbReference>
<evidence type="ECO:0000313" key="4">
    <source>
        <dbReference type="Proteomes" id="UP000009168"/>
    </source>
</evidence>
<dbReference type="SMART" id="SM00849">
    <property type="entry name" value="Lactamase_B"/>
    <property type="match status" value="1"/>
</dbReference>
<protein>
    <submittedName>
        <fullName evidence="3">Metallo-beta-lactamase family protein</fullName>
    </submittedName>
</protein>
<dbReference type="GO" id="GO:0046872">
    <property type="term" value="F:metal ion binding"/>
    <property type="evidence" value="ECO:0007669"/>
    <property type="project" value="UniProtKB-KW"/>
</dbReference>
<dbReference type="CDD" id="cd07724">
    <property type="entry name" value="POD-like_MBL-fold"/>
    <property type="match status" value="1"/>
</dbReference>
<dbReference type="FunFam" id="3.60.15.10:FF:000030">
    <property type="entry name" value="Metallo-beta-lactamase family protein"/>
    <property type="match status" value="1"/>
</dbReference>
<dbReference type="InterPro" id="IPR001279">
    <property type="entry name" value="Metallo-B-lactamas"/>
</dbReference>
<gene>
    <name evidence="3" type="ORF">TTHERM_00361730</name>
</gene>
<evidence type="ECO:0000313" key="3">
    <source>
        <dbReference type="EMBL" id="EAR87138.1"/>
    </source>
</evidence>
<evidence type="ECO:0000259" key="2">
    <source>
        <dbReference type="PROSITE" id="PS50206"/>
    </source>
</evidence>
<dbReference type="GO" id="GO:0006749">
    <property type="term" value="P:glutathione metabolic process"/>
    <property type="evidence" value="ECO:0007669"/>
    <property type="project" value="InterPro"/>
</dbReference>
<dbReference type="Pfam" id="PF00581">
    <property type="entry name" value="Rhodanese"/>
    <property type="match status" value="2"/>
</dbReference>
<reference evidence="4" key="1">
    <citation type="journal article" date="2006" name="PLoS Biol.">
        <title>Macronuclear genome sequence of the ciliate Tetrahymena thermophila, a model eukaryote.</title>
        <authorList>
            <person name="Eisen J.A."/>
            <person name="Coyne R.S."/>
            <person name="Wu M."/>
            <person name="Wu D."/>
            <person name="Thiagarajan M."/>
            <person name="Wortman J.R."/>
            <person name="Badger J.H."/>
            <person name="Ren Q."/>
            <person name="Amedeo P."/>
            <person name="Jones K.M."/>
            <person name="Tallon L.J."/>
            <person name="Delcher A.L."/>
            <person name="Salzberg S.L."/>
            <person name="Silva J.C."/>
            <person name="Haas B.J."/>
            <person name="Majoros W.H."/>
            <person name="Farzad M."/>
            <person name="Carlton J.M."/>
            <person name="Smith R.K. Jr."/>
            <person name="Garg J."/>
            <person name="Pearlman R.E."/>
            <person name="Karrer K.M."/>
            <person name="Sun L."/>
            <person name="Manning G."/>
            <person name="Elde N.C."/>
            <person name="Turkewitz A.P."/>
            <person name="Asai D.J."/>
            <person name="Wilkes D.E."/>
            <person name="Wang Y."/>
            <person name="Cai H."/>
            <person name="Collins K."/>
            <person name="Stewart B.A."/>
            <person name="Lee S.R."/>
            <person name="Wilamowska K."/>
            <person name="Weinberg Z."/>
            <person name="Ruzzo W.L."/>
            <person name="Wloga D."/>
            <person name="Gaertig J."/>
            <person name="Frankel J."/>
            <person name="Tsao C.-C."/>
            <person name="Gorovsky M.A."/>
            <person name="Keeling P.J."/>
            <person name="Waller R.F."/>
            <person name="Patron N.J."/>
            <person name="Cherry J.M."/>
            <person name="Stover N.A."/>
            <person name="Krieger C.J."/>
            <person name="del Toro C."/>
            <person name="Ryder H.F."/>
            <person name="Williamson S.C."/>
            <person name="Barbeau R.A."/>
            <person name="Hamilton E.P."/>
            <person name="Orias E."/>
        </authorList>
    </citation>
    <scope>NUCLEOTIDE SEQUENCE [LARGE SCALE GENOMIC DNA]</scope>
    <source>
        <strain evidence="4">SB210</strain>
    </source>
</reference>
<feature type="domain" description="Rhodanese" evidence="2">
    <location>
        <begin position="453"/>
        <end position="537"/>
    </location>
</feature>
<organism evidence="3 4">
    <name type="scientific">Tetrahymena thermophila (strain SB210)</name>
    <dbReference type="NCBI Taxonomy" id="312017"/>
    <lineage>
        <taxon>Eukaryota</taxon>
        <taxon>Sar</taxon>
        <taxon>Alveolata</taxon>
        <taxon>Ciliophora</taxon>
        <taxon>Intramacronucleata</taxon>
        <taxon>Oligohymenophorea</taxon>
        <taxon>Hymenostomatida</taxon>
        <taxon>Tetrahymenina</taxon>
        <taxon>Tetrahymenidae</taxon>
        <taxon>Tetrahymena</taxon>
    </lineage>
</organism>
<dbReference type="PROSITE" id="PS50206">
    <property type="entry name" value="RHODANESE_3"/>
    <property type="match status" value="2"/>
</dbReference>
<dbReference type="OMA" id="CTATPAY"/>
<sequence>MIQKFTFLKNTAFLKQITSKLEQSICTRNIKCLSQLSKLNKINLQCNPSFKFSTQTACSANTKQAPKSNESQNTTTVIEHNDFYVEQLFTGCLASYTYYIESNGEAAIIDPLRETKPYTDLAARRGAKIKYILESHFHADFVSGHISLANKTGAKIIYGPGAQALYDIHVAKDGEEIQLGNIKLQVLHTPGHTTESSCFLLKDSKNQPHSVYTGDTLFLGEVGRPDLAVKSGQITEKDLAGMLFDSIKNKLLPLPDNVIVFPSHGAGSACGKNIGKGHMCDIGTQKKKNYALQPMSRDQFIQVVTHELPKPPQYFFYDAGLNKTGYANLEDAKINNFNAIKPENLQQIQAEAKGLVLDCRNSIDEGYIDGSINIGLNTPFAVWVGTLIDPKTPLILLTEPGQEEEAAKRLMRIGFDHIIGFVDGGFQAIKNSGNIKINTSKILNAEQFTQIANNPQNFVVDVRNKSETDQGKGHTAQTIPLAELGSRVHELPKDKEVYIYCQSGARSKMAITLLNTLGIKNIIIAHDGFKALHQAGLK</sequence>
<dbReference type="KEGG" id="tet:TTHERM_00361730"/>
<dbReference type="InParanoid" id="Q22PH1"/>
<feature type="domain" description="Rhodanese" evidence="2">
    <location>
        <begin position="350"/>
        <end position="438"/>
    </location>
</feature>
<evidence type="ECO:0000256" key="1">
    <source>
        <dbReference type="ARBA" id="ARBA00022723"/>
    </source>
</evidence>
<dbReference type="InterPro" id="IPR044528">
    <property type="entry name" value="POD-like_MBL-fold"/>
</dbReference>
<dbReference type="Proteomes" id="UP000009168">
    <property type="component" value="Unassembled WGS sequence"/>
</dbReference>
<proteinExistence type="predicted"/>
<accession>Q22PH1</accession>
<dbReference type="RefSeq" id="XP_001007383.1">
    <property type="nucleotide sequence ID" value="XM_001007383.3"/>
</dbReference>